<dbReference type="InterPro" id="IPR050498">
    <property type="entry name" value="Ycf3"/>
</dbReference>
<evidence type="ECO:0000313" key="5">
    <source>
        <dbReference type="EMBL" id="MBC9812168.1"/>
    </source>
</evidence>
<comment type="caution">
    <text evidence="5">The sequence shown here is derived from an EMBL/GenBank/DDBJ whole genome shotgun (WGS) entry which is preliminary data.</text>
</comment>
<dbReference type="Gene3D" id="1.25.40.10">
    <property type="entry name" value="Tetratricopeptide repeat domain"/>
    <property type="match status" value="1"/>
</dbReference>
<dbReference type="InterPro" id="IPR011990">
    <property type="entry name" value="TPR-like_helical_dom_sf"/>
</dbReference>
<evidence type="ECO:0000256" key="2">
    <source>
        <dbReference type="ARBA" id="ARBA00022803"/>
    </source>
</evidence>
<dbReference type="RefSeq" id="WP_163490082.1">
    <property type="nucleotide sequence ID" value="NZ_JACVEL010000003.1"/>
</dbReference>
<keyword evidence="2 3" id="KW-0802">TPR repeat</keyword>
<keyword evidence="6" id="KW-1185">Reference proteome</keyword>
<gene>
    <name evidence="5" type="ORF">H9Y05_06710</name>
</gene>
<dbReference type="Proteomes" id="UP000652681">
    <property type="component" value="Unassembled WGS sequence"/>
</dbReference>
<organism evidence="5 6">
    <name type="scientific">Taishania pollutisoli</name>
    <dbReference type="NCBI Taxonomy" id="2766479"/>
    <lineage>
        <taxon>Bacteria</taxon>
        <taxon>Pseudomonadati</taxon>
        <taxon>Bacteroidota</taxon>
        <taxon>Flavobacteriia</taxon>
        <taxon>Flavobacteriales</taxon>
        <taxon>Crocinitomicaceae</taxon>
        <taxon>Taishania</taxon>
    </lineage>
</organism>
<name>A0A8J6PP64_9FLAO</name>
<feature type="signal peptide" evidence="4">
    <location>
        <begin position="1"/>
        <end position="23"/>
    </location>
</feature>
<evidence type="ECO:0000313" key="6">
    <source>
        <dbReference type="Proteomes" id="UP000652681"/>
    </source>
</evidence>
<dbReference type="EMBL" id="JACVEL010000003">
    <property type="protein sequence ID" value="MBC9812168.1"/>
    <property type="molecule type" value="Genomic_DNA"/>
</dbReference>
<feature type="repeat" description="TPR" evidence="3">
    <location>
        <begin position="290"/>
        <end position="323"/>
    </location>
</feature>
<accession>A0A8J6PP64</accession>
<evidence type="ECO:0000256" key="1">
    <source>
        <dbReference type="ARBA" id="ARBA00022737"/>
    </source>
</evidence>
<feature type="repeat" description="TPR" evidence="3">
    <location>
        <begin position="118"/>
        <end position="151"/>
    </location>
</feature>
<reference evidence="5" key="1">
    <citation type="submission" date="2020-09" db="EMBL/GenBank/DDBJ databases">
        <title>Taishania pollutisoli gen. nov., sp. nov., Isolated from Tetrabromobisphenol A-Contaminated Soil.</title>
        <authorList>
            <person name="Chen Q."/>
        </authorList>
    </citation>
    <scope>NUCLEOTIDE SEQUENCE</scope>
    <source>
        <strain evidence="5">CZZ-1</strain>
    </source>
</reference>
<protein>
    <submittedName>
        <fullName evidence="5">Tetratricopeptide repeat protein</fullName>
    </submittedName>
</protein>
<dbReference type="PROSITE" id="PS50005">
    <property type="entry name" value="TPR"/>
    <property type="match status" value="3"/>
</dbReference>
<dbReference type="SMART" id="SM00028">
    <property type="entry name" value="TPR"/>
    <property type="match status" value="6"/>
</dbReference>
<keyword evidence="4" id="KW-0732">Signal</keyword>
<proteinExistence type="predicted"/>
<dbReference type="Pfam" id="PF13181">
    <property type="entry name" value="TPR_8"/>
    <property type="match status" value="3"/>
</dbReference>
<evidence type="ECO:0000256" key="3">
    <source>
        <dbReference type="PROSITE-ProRule" id="PRU00339"/>
    </source>
</evidence>
<dbReference type="SUPFAM" id="SSF48452">
    <property type="entry name" value="TPR-like"/>
    <property type="match status" value="2"/>
</dbReference>
<dbReference type="PANTHER" id="PTHR44858">
    <property type="entry name" value="TETRATRICOPEPTIDE REPEAT PROTEIN 6"/>
    <property type="match status" value="1"/>
</dbReference>
<dbReference type="PANTHER" id="PTHR44858:SF1">
    <property type="entry name" value="UDP-N-ACETYLGLUCOSAMINE--PEPTIDE N-ACETYLGLUCOSAMINYLTRANSFERASE SPINDLY-RELATED"/>
    <property type="match status" value="1"/>
</dbReference>
<dbReference type="AlphaFoldDB" id="A0A8J6PP64"/>
<evidence type="ECO:0000256" key="4">
    <source>
        <dbReference type="SAM" id="SignalP"/>
    </source>
</evidence>
<dbReference type="InterPro" id="IPR019734">
    <property type="entry name" value="TPR_rpt"/>
</dbReference>
<feature type="chain" id="PRO_5035287813" evidence="4">
    <location>
        <begin position="24"/>
        <end position="335"/>
    </location>
</feature>
<keyword evidence="1" id="KW-0677">Repeat</keyword>
<dbReference type="PROSITE" id="PS51257">
    <property type="entry name" value="PROKAR_LIPOPROTEIN"/>
    <property type="match status" value="1"/>
</dbReference>
<sequence length="335" mass="38993">MKYSLFSIFLIALIASCSNNKNANIPVEPTAANIDSLLNLYPDSVSLLLFRGNNALNEYRFYDALSDGARAFRLDSMNTNVRMLYGQALNNKANRSIEEVSAAQRHFNYVVFKEPKNTDALIALATTYRYLQDADNAFKYVNQALKIDKKKREAYALKGSIYMDMKNYELAKSSYETAVQQDPGFYEAYFHLAVIYHHEQNPICIEYYQTAYELNPTDPEFLYSYAFATEFFGKNEEAKVLYRKLAEDNERYYKARGLFHLGHIKQRVENQIDSALYFYSQAINNQKDYVEAYHNRGMCYELKGNITSAKQEYLEALKYDEEFQLSIDAFNRLNR</sequence>
<feature type="repeat" description="TPR" evidence="3">
    <location>
        <begin position="152"/>
        <end position="185"/>
    </location>
</feature>